<evidence type="ECO:0000256" key="1">
    <source>
        <dbReference type="ARBA" id="ARBA00022729"/>
    </source>
</evidence>
<evidence type="ECO:0000313" key="4">
    <source>
        <dbReference type="EMBL" id="ABC28362.1"/>
    </source>
</evidence>
<dbReference type="STRING" id="349521.HCH_01504"/>
<dbReference type="EMBL" id="CP000155">
    <property type="protein sequence ID" value="ABC28362.1"/>
    <property type="molecule type" value="Genomic_DNA"/>
</dbReference>
<keyword evidence="5" id="KW-1185">Reference proteome</keyword>
<feature type="chain" id="PRO_5004215852" evidence="2">
    <location>
        <begin position="35"/>
        <end position="368"/>
    </location>
</feature>
<dbReference type="PANTHER" id="PTHR43208">
    <property type="entry name" value="ABC TRANSPORTER SUBSTRATE-BINDING PROTEIN"/>
    <property type="match status" value="1"/>
</dbReference>
<keyword evidence="1 2" id="KW-0732">Signal</keyword>
<reference evidence="4 5" key="1">
    <citation type="journal article" date="2005" name="Nucleic Acids Res.">
        <title>Genomic blueprint of Hahella chejuensis, a marine microbe producing an algicidal agent.</title>
        <authorList>
            <person name="Jeong H."/>
            <person name="Yim J.H."/>
            <person name="Lee C."/>
            <person name="Choi S.-H."/>
            <person name="Park Y.K."/>
            <person name="Yoon S.H."/>
            <person name="Hur C.-G."/>
            <person name="Kang H.-Y."/>
            <person name="Kim D."/>
            <person name="Lee H.H."/>
            <person name="Park K.H."/>
            <person name="Park S.-H."/>
            <person name="Park H.-S."/>
            <person name="Lee H.K."/>
            <person name="Oh T.K."/>
            <person name="Kim J.F."/>
        </authorList>
    </citation>
    <scope>NUCLEOTIDE SEQUENCE [LARGE SCALE GENOMIC DNA]</scope>
    <source>
        <strain evidence="4 5">KCTC 2396</strain>
    </source>
</reference>
<dbReference type="AlphaFoldDB" id="Q2SLW2"/>
<name>Q2SLW2_HAHCH</name>
<accession>Q2SLW2</accession>
<gene>
    <name evidence="4" type="ordered locus">HCH_01504</name>
</gene>
<dbReference type="KEGG" id="hch:HCH_01504"/>
<dbReference type="InterPro" id="IPR052910">
    <property type="entry name" value="ABC-Purine-Binding"/>
</dbReference>
<feature type="signal peptide" evidence="2">
    <location>
        <begin position="1"/>
        <end position="34"/>
    </location>
</feature>
<dbReference type="PANTHER" id="PTHR43208:SF1">
    <property type="entry name" value="ABC TRANSPORTER SUBSTRATE-BINDING PROTEIN"/>
    <property type="match status" value="1"/>
</dbReference>
<evidence type="ECO:0000313" key="5">
    <source>
        <dbReference type="Proteomes" id="UP000000238"/>
    </source>
</evidence>
<organism evidence="4 5">
    <name type="scientific">Hahella chejuensis (strain KCTC 2396)</name>
    <dbReference type="NCBI Taxonomy" id="349521"/>
    <lineage>
        <taxon>Bacteria</taxon>
        <taxon>Pseudomonadati</taxon>
        <taxon>Pseudomonadota</taxon>
        <taxon>Gammaproteobacteria</taxon>
        <taxon>Oceanospirillales</taxon>
        <taxon>Hahellaceae</taxon>
        <taxon>Hahella</taxon>
    </lineage>
</organism>
<sequence>MLNVSITALLKKARRPLIAVFGAVALMASSISNAEEPFKVGFVYVGPIGDHGWSYQHDQGRLALEKHFGDKVKTAYVENVPEGADAERVIRNLAKSGHKVIFTTSFGFMNPTLKVAAQFPNVVFEHATGYKRTKNVSTYISNTYEGRYVSGYVAAKMSKTGKLGYIASFPIPEVIRDINAVRLAMNKVNPDYELKILWVSSWFDPAKEAEAANVMIDQGVDVILQHTDSPAAMQVAEQRGVYAVGQSSDMSRFGPKAHLVSVVDDWSYHYIHTVQSVMDGTWKPRDYWGGMAEDMILLPAFNKAIPADVVKEAETMIADIKSGELKPFTGPIYNQKGELKAPAGEALSHQEVAGMNWYVQGIKGEIPH</sequence>
<keyword evidence="4" id="KW-0449">Lipoprotein</keyword>
<dbReference type="CDD" id="cd19963">
    <property type="entry name" value="PBP1_BMP-like"/>
    <property type="match status" value="1"/>
</dbReference>
<evidence type="ECO:0000256" key="2">
    <source>
        <dbReference type="SAM" id="SignalP"/>
    </source>
</evidence>
<dbReference type="RefSeq" id="WP_011395435.1">
    <property type="nucleotide sequence ID" value="NC_007645.1"/>
</dbReference>
<dbReference type="eggNOG" id="COG1744">
    <property type="taxonomic scope" value="Bacteria"/>
</dbReference>
<dbReference type="SUPFAM" id="SSF53822">
    <property type="entry name" value="Periplasmic binding protein-like I"/>
    <property type="match status" value="2"/>
</dbReference>
<dbReference type="HOGENOM" id="CLU_038813_2_0_6"/>
<dbReference type="Pfam" id="PF02608">
    <property type="entry name" value="Bmp"/>
    <property type="match status" value="1"/>
</dbReference>
<evidence type="ECO:0000259" key="3">
    <source>
        <dbReference type="Pfam" id="PF02608"/>
    </source>
</evidence>
<dbReference type="InterPro" id="IPR028082">
    <property type="entry name" value="Peripla_BP_I"/>
</dbReference>
<protein>
    <submittedName>
        <fullName evidence="4">Uncharacterized ABC-type transport system, periplasmic component/surface lipoprotein</fullName>
    </submittedName>
</protein>
<proteinExistence type="predicted"/>
<dbReference type="OrthoDB" id="9769871at2"/>
<dbReference type="Proteomes" id="UP000000238">
    <property type="component" value="Chromosome"/>
</dbReference>
<dbReference type="Gene3D" id="3.40.50.2300">
    <property type="match status" value="2"/>
</dbReference>
<dbReference type="InterPro" id="IPR003760">
    <property type="entry name" value="PnrA-like"/>
</dbReference>
<dbReference type="GO" id="GO:0005886">
    <property type="term" value="C:plasma membrane"/>
    <property type="evidence" value="ECO:0007669"/>
    <property type="project" value="InterPro"/>
</dbReference>
<feature type="domain" description="ABC transporter substrate-binding protein PnrA-like" evidence="3">
    <location>
        <begin position="39"/>
        <end position="322"/>
    </location>
</feature>